<dbReference type="AlphaFoldDB" id="A0A1I4W227"/>
<dbReference type="Proteomes" id="UP000199339">
    <property type="component" value="Unassembled WGS sequence"/>
</dbReference>
<dbReference type="Gene3D" id="3.10.580.10">
    <property type="entry name" value="CBS-domain"/>
    <property type="match status" value="1"/>
</dbReference>
<proteinExistence type="predicted"/>
<feature type="domain" description="CBS" evidence="3">
    <location>
        <begin position="73"/>
        <end position="130"/>
    </location>
</feature>
<feature type="domain" description="CBS" evidence="3">
    <location>
        <begin position="7"/>
        <end position="64"/>
    </location>
</feature>
<dbReference type="SMART" id="SM00116">
    <property type="entry name" value="CBS"/>
    <property type="match status" value="2"/>
</dbReference>
<reference evidence="5" key="1">
    <citation type="submission" date="2016-10" db="EMBL/GenBank/DDBJ databases">
        <authorList>
            <person name="Varghese N."/>
            <person name="Submissions S."/>
        </authorList>
    </citation>
    <scope>NUCLEOTIDE SEQUENCE [LARGE SCALE GENOMIC DNA]</scope>
    <source>
        <strain evidence="5">CGMCC 1.6775</strain>
    </source>
</reference>
<name>A0A1I4W227_9GAMM</name>
<accession>A0A1I4W227</accession>
<protein>
    <submittedName>
        <fullName evidence="4">CBS domain-containing protein</fullName>
    </submittedName>
</protein>
<evidence type="ECO:0000259" key="3">
    <source>
        <dbReference type="PROSITE" id="PS51371"/>
    </source>
</evidence>
<dbReference type="InterPro" id="IPR046342">
    <property type="entry name" value="CBS_dom_sf"/>
</dbReference>
<keyword evidence="5" id="KW-1185">Reference proteome</keyword>
<evidence type="ECO:0000256" key="1">
    <source>
        <dbReference type="ARBA" id="ARBA00023122"/>
    </source>
</evidence>
<dbReference type="PROSITE" id="PS51371">
    <property type="entry name" value="CBS"/>
    <property type="match status" value="2"/>
</dbReference>
<dbReference type="SUPFAM" id="SSF54631">
    <property type="entry name" value="CBS-domain pair"/>
    <property type="match status" value="1"/>
</dbReference>
<dbReference type="PANTHER" id="PTHR43080">
    <property type="entry name" value="CBS DOMAIN-CONTAINING PROTEIN CBSX3, MITOCHONDRIAL"/>
    <property type="match status" value="1"/>
</dbReference>
<evidence type="ECO:0000256" key="2">
    <source>
        <dbReference type="PROSITE-ProRule" id="PRU00703"/>
    </source>
</evidence>
<dbReference type="InterPro" id="IPR000644">
    <property type="entry name" value="CBS_dom"/>
</dbReference>
<dbReference type="InterPro" id="IPR051257">
    <property type="entry name" value="Diverse_CBS-Domain"/>
</dbReference>
<sequence length="162" mass="17804">MKVNEVMVTEVASCSPQTSLQDVAMMMWNNDCGAIPMVDDQEHPLGIVTDRDIAMGAALQSRPLWELRAEDIASHRELFCCGPDEDINKALQLMEAREVRRLPVVNQFNQLCGMVSMGDIVSFTGAENVSKAGDKHISSKETMEFLKHVSGHHPSHKAAAAV</sequence>
<keyword evidence="1 2" id="KW-0129">CBS domain</keyword>
<gene>
    <name evidence="4" type="ORF">SAMN04487961_2048</name>
</gene>
<dbReference type="EMBL" id="FOUR01000004">
    <property type="protein sequence ID" value="SFN07525.1"/>
    <property type="molecule type" value="Genomic_DNA"/>
</dbReference>
<dbReference type="Pfam" id="PF00571">
    <property type="entry name" value="CBS"/>
    <property type="match status" value="2"/>
</dbReference>
<dbReference type="PANTHER" id="PTHR43080:SF2">
    <property type="entry name" value="CBS DOMAIN-CONTAINING PROTEIN"/>
    <property type="match status" value="1"/>
</dbReference>
<evidence type="ECO:0000313" key="4">
    <source>
        <dbReference type="EMBL" id="SFN07525.1"/>
    </source>
</evidence>
<organism evidence="4 5">
    <name type="scientific">Marinobacter pelagius</name>
    <dbReference type="NCBI Taxonomy" id="379482"/>
    <lineage>
        <taxon>Bacteria</taxon>
        <taxon>Pseudomonadati</taxon>
        <taxon>Pseudomonadota</taxon>
        <taxon>Gammaproteobacteria</taxon>
        <taxon>Pseudomonadales</taxon>
        <taxon>Marinobacteraceae</taxon>
        <taxon>Marinobacter</taxon>
    </lineage>
</organism>
<evidence type="ECO:0000313" key="5">
    <source>
        <dbReference type="Proteomes" id="UP000199339"/>
    </source>
</evidence>